<dbReference type="InterPro" id="IPR056411">
    <property type="entry name" value="CysS_C"/>
</dbReference>
<reference evidence="16" key="1">
    <citation type="journal article" date="2013" name="Extremophiles">
        <title>Proteinivorax tanatarense gen. nov., sp. nov., an anaerobic, haloalkaliphilic, proteolytic bacterium isolated from a decaying algal bloom, and proposal of Proteinivoraceae fam. nov.</title>
        <authorList>
            <person name="Kevbrin V."/>
            <person name="Boltyanskaya Y."/>
            <person name="Zhilina T."/>
            <person name="Kolganova T."/>
            <person name="Lavrentjeva E."/>
            <person name="Kuznetsov B."/>
        </authorList>
    </citation>
    <scope>NUCLEOTIDE SEQUENCE</scope>
    <source>
        <strain evidence="16">Z-910T</strain>
    </source>
</reference>
<gene>
    <name evidence="13 16" type="primary">cysS</name>
    <name evidence="16" type="ORF">PRVXT_000142</name>
</gene>
<evidence type="ECO:0000256" key="11">
    <source>
        <dbReference type="ARBA" id="ARBA00023146"/>
    </source>
</evidence>
<accession>A0AAU7VQK8</accession>
<keyword evidence="11 13" id="KW-0030">Aminoacyl-tRNA synthetase</keyword>
<evidence type="ECO:0000259" key="15">
    <source>
        <dbReference type="SMART" id="SM00840"/>
    </source>
</evidence>
<reference evidence="16" key="2">
    <citation type="submission" date="2024-06" db="EMBL/GenBank/DDBJ databases">
        <authorList>
            <person name="Petrova K.O."/>
            <person name="Toshchakov S.V."/>
            <person name="Boltjanskaja Y.V."/>
            <person name="Kevbrin V."/>
        </authorList>
    </citation>
    <scope>NUCLEOTIDE SEQUENCE</scope>
    <source>
        <strain evidence="16">Z-910T</strain>
    </source>
</reference>
<evidence type="ECO:0000256" key="2">
    <source>
        <dbReference type="ARBA" id="ARBA00005594"/>
    </source>
</evidence>
<evidence type="ECO:0000256" key="1">
    <source>
        <dbReference type="ARBA" id="ARBA00004496"/>
    </source>
</evidence>
<dbReference type="NCBIfam" id="TIGR00435">
    <property type="entry name" value="cysS"/>
    <property type="match status" value="1"/>
</dbReference>
<evidence type="ECO:0000256" key="9">
    <source>
        <dbReference type="ARBA" id="ARBA00022840"/>
    </source>
</evidence>
<evidence type="ECO:0000256" key="3">
    <source>
        <dbReference type="ARBA" id="ARBA00011245"/>
    </source>
</evidence>
<feature type="short sequence motif" description="'HIGH' region" evidence="13">
    <location>
        <begin position="29"/>
        <end position="39"/>
    </location>
</feature>
<dbReference type="GO" id="GO:0008270">
    <property type="term" value="F:zinc ion binding"/>
    <property type="evidence" value="ECO:0007669"/>
    <property type="project" value="UniProtKB-UniRule"/>
</dbReference>
<dbReference type="CDD" id="cd00672">
    <property type="entry name" value="CysRS_core"/>
    <property type="match status" value="1"/>
</dbReference>
<evidence type="ECO:0000313" key="16">
    <source>
        <dbReference type="EMBL" id="XBX76345.1"/>
    </source>
</evidence>
<dbReference type="SUPFAM" id="SSF47323">
    <property type="entry name" value="Anticodon-binding domain of a subclass of class I aminoacyl-tRNA synthetases"/>
    <property type="match status" value="1"/>
</dbReference>
<dbReference type="PRINTS" id="PR00983">
    <property type="entry name" value="TRNASYNTHCYS"/>
</dbReference>
<dbReference type="GO" id="GO:0005524">
    <property type="term" value="F:ATP binding"/>
    <property type="evidence" value="ECO:0007669"/>
    <property type="project" value="UniProtKB-UniRule"/>
</dbReference>
<dbReference type="EMBL" id="CP158367">
    <property type="protein sequence ID" value="XBX76345.1"/>
    <property type="molecule type" value="Genomic_DNA"/>
</dbReference>
<evidence type="ECO:0000256" key="10">
    <source>
        <dbReference type="ARBA" id="ARBA00022917"/>
    </source>
</evidence>
<dbReference type="InterPro" id="IPR024909">
    <property type="entry name" value="Cys-tRNA/MSH_ligase"/>
</dbReference>
<evidence type="ECO:0000256" key="4">
    <source>
        <dbReference type="ARBA" id="ARBA00022490"/>
    </source>
</evidence>
<keyword evidence="8 13" id="KW-0862">Zinc</keyword>
<dbReference type="Gene3D" id="1.20.120.1910">
    <property type="entry name" value="Cysteine-tRNA ligase, C-terminal anti-codon recognition domain"/>
    <property type="match status" value="1"/>
</dbReference>
<dbReference type="PANTHER" id="PTHR10890">
    <property type="entry name" value="CYSTEINYL-TRNA SYNTHETASE"/>
    <property type="match status" value="1"/>
</dbReference>
<dbReference type="Pfam" id="PF01406">
    <property type="entry name" value="tRNA-synt_1e"/>
    <property type="match status" value="1"/>
</dbReference>
<feature type="binding site" evidence="13">
    <location>
        <position position="27"/>
    </location>
    <ligand>
        <name>Zn(2+)</name>
        <dbReference type="ChEBI" id="CHEBI:29105"/>
    </ligand>
</feature>
<feature type="binding site" evidence="13">
    <location>
        <position position="267"/>
    </location>
    <ligand>
        <name>ATP</name>
        <dbReference type="ChEBI" id="CHEBI:30616"/>
    </ligand>
</feature>
<comment type="catalytic activity">
    <reaction evidence="12 13">
        <text>tRNA(Cys) + L-cysteine + ATP = L-cysteinyl-tRNA(Cys) + AMP + diphosphate</text>
        <dbReference type="Rhea" id="RHEA:17773"/>
        <dbReference type="Rhea" id="RHEA-COMP:9661"/>
        <dbReference type="Rhea" id="RHEA-COMP:9679"/>
        <dbReference type="ChEBI" id="CHEBI:30616"/>
        <dbReference type="ChEBI" id="CHEBI:33019"/>
        <dbReference type="ChEBI" id="CHEBI:35235"/>
        <dbReference type="ChEBI" id="CHEBI:78442"/>
        <dbReference type="ChEBI" id="CHEBI:78517"/>
        <dbReference type="ChEBI" id="CHEBI:456215"/>
        <dbReference type="EC" id="6.1.1.16"/>
    </reaction>
</comment>
<dbReference type="FunFam" id="3.40.50.620:FF:000009">
    <property type="entry name" value="Cysteine--tRNA ligase"/>
    <property type="match status" value="1"/>
</dbReference>
<dbReference type="InterPro" id="IPR014729">
    <property type="entry name" value="Rossmann-like_a/b/a_fold"/>
</dbReference>
<comment type="subunit">
    <text evidence="3 13">Monomer.</text>
</comment>
<evidence type="ECO:0000256" key="8">
    <source>
        <dbReference type="ARBA" id="ARBA00022833"/>
    </source>
</evidence>
<dbReference type="InterPro" id="IPR032678">
    <property type="entry name" value="tRNA-synt_1_cat_dom"/>
</dbReference>
<dbReference type="SMART" id="SM00840">
    <property type="entry name" value="DALR_2"/>
    <property type="match status" value="1"/>
</dbReference>
<keyword evidence="9 13" id="KW-0067">ATP-binding</keyword>
<feature type="binding site" evidence="13">
    <location>
        <position position="207"/>
    </location>
    <ligand>
        <name>Zn(2+)</name>
        <dbReference type="ChEBI" id="CHEBI:29105"/>
    </ligand>
</feature>
<feature type="short sequence motif" description="'KMSKS' region" evidence="13">
    <location>
        <begin position="264"/>
        <end position="268"/>
    </location>
</feature>
<evidence type="ECO:0000256" key="5">
    <source>
        <dbReference type="ARBA" id="ARBA00022598"/>
    </source>
</evidence>
<sequence length="466" mass="54290">MKLFNSITQNQERLNPVNKNKINMYVCGPTVYNYFHIGNARVFVFFDVVRRYLEHRNYNVNYVQNFTDIDDKLIEKSNEIGVTVSELAENMIEAYFKDARALGVKDADFHPKATEHINDMIDAISRLIEKGLAYETDKDVYFDTTKFPEYGKLSGQDISKLQSGSRIEVDPYKKNPLDFVLWKKAKPKEPSWDSPWGKGRPGWHIECTAMSRKYLGDTLDIHAGGEDLAFPHHENEVAQSEGLTGKLFTRHWMHARFLQIESKKMGKSLGNQLMVRDLLQKHPPLALRFFLLSAHYRNPLNYTEELLQSAKSSVERLNTAYKNLKYALDECAVQNQSKEYSDNKQIEEYKNKFYRAMDNDFNTADAISVMFEVVKEVNNYLALPSRDYVELKNFKETLDNFDSIMGLIERVEQKSLDREIEVLIEKRQQARSNKDFATADKIRDELLQRGITLEDTPHGVRWKYIE</sequence>
<comment type="subcellular location">
    <subcellularLocation>
        <location evidence="1 13">Cytoplasm</location>
    </subcellularLocation>
</comment>
<name>A0AAU7VQK8_9FIRM</name>
<dbReference type="PANTHER" id="PTHR10890:SF3">
    <property type="entry name" value="CYSTEINE--TRNA LIGASE, CYTOPLASMIC"/>
    <property type="match status" value="1"/>
</dbReference>
<organism evidence="16">
    <name type="scientific">Proteinivorax tanatarense</name>
    <dbReference type="NCBI Taxonomy" id="1260629"/>
    <lineage>
        <taxon>Bacteria</taxon>
        <taxon>Bacillati</taxon>
        <taxon>Bacillota</taxon>
        <taxon>Clostridia</taxon>
        <taxon>Eubacteriales</taxon>
        <taxon>Proteinivoracaceae</taxon>
        <taxon>Proteinivorax</taxon>
    </lineage>
</organism>
<evidence type="ECO:0000256" key="7">
    <source>
        <dbReference type="ARBA" id="ARBA00022741"/>
    </source>
</evidence>
<feature type="domain" description="Cysteinyl-tRNA synthetase class Ia DALR" evidence="15">
    <location>
        <begin position="352"/>
        <end position="416"/>
    </location>
</feature>
<dbReference type="GO" id="GO:0006423">
    <property type="term" value="P:cysteinyl-tRNA aminoacylation"/>
    <property type="evidence" value="ECO:0007669"/>
    <property type="project" value="UniProtKB-UniRule"/>
</dbReference>
<keyword evidence="5 13" id="KW-0436">Ligase</keyword>
<dbReference type="Gene3D" id="3.40.50.620">
    <property type="entry name" value="HUPs"/>
    <property type="match status" value="1"/>
</dbReference>
<dbReference type="EC" id="6.1.1.16" evidence="13"/>
<keyword evidence="4 13" id="KW-0963">Cytoplasm</keyword>
<comment type="similarity">
    <text evidence="2 13">Belongs to the class-I aminoacyl-tRNA synthetase family.</text>
</comment>
<keyword evidence="6 13" id="KW-0479">Metal-binding</keyword>
<proteinExistence type="inferred from homology"/>
<dbReference type="Pfam" id="PF23493">
    <property type="entry name" value="CysS_C"/>
    <property type="match status" value="1"/>
</dbReference>
<dbReference type="InterPro" id="IPR009080">
    <property type="entry name" value="tRNAsynth_Ia_anticodon-bd"/>
</dbReference>
<feature type="coiled-coil region" evidence="14">
    <location>
        <begin position="413"/>
        <end position="440"/>
    </location>
</feature>
<dbReference type="InterPro" id="IPR015273">
    <property type="entry name" value="Cys-tRNA-synt_Ia_DALR"/>
</dbReference>
<dbReference type="GO" id="GO:0004817">
    <property type="term" value="F:cysteine-tRNA ligase activity"/>
    <property type="evidence" value="ECO:0007669"/>
    <property type="project" value="UniProtKB-UniRule"/>
</dbReference>
<keyword evidence="10 13" id="KW-0648">Protein biosynthesis</keyword>
<evidence type="ECO:0000256" key="13">
    <source>
        <dbReference type="HAMAP-Rule" id="MF_00041"/>
    </source>
</evidence>
<evidence type="ECO:0000256" key="6">
    <source>
        <dbReference type="ARBA" id="ARBA00022723"/>
    </source>
</evidence>
<evidence type="ECO:0000256" key="14">
    <source>
        <dbReference type="SAM" id="Coils"/>
    </source>
</evidence>
<feature type="binding site" evidence="13">
    <location>
        <position position="236"/>
    </location>
    <ligand>
        <name>Zn(2+)</name>
        <dbReference type="ChEBI" id="CHEBI:29105"/>
    </ligand>
</feature>
<keyword evidence="7 13" id="KW-0547">Nucleotide-binding</keyword>
<dbReference type="SUPFAM" id="SSF52374">
    <property type="entry name" value="Nucleotidylyl transferase"/>
    <property type="match status" value="1"/>
</dbReference>
<dbReference type="Pfam" id="PF09190">
    <property type="entry name" value="DALR_2"/>
    <property type="match status" value="1"/>
</dbReference>
<dbReference type="HAMAP" id="MF_00041">
    <property type="entry name" value="Cys_tRNA_synth"/>
    <property type="match status" value="1"/>
</dbReference>
<comment type="cofactor">
    <cofactor evidence="13">
        <name>Zn(2+)</name>
        <dbReference type="ChEBI" id="CHEBI:29105"/>
    </cofactor>
    <text evidence="13">Binds 1 zinc ion per subunit.</text>
</comment>
<dbReference type="InterPro" id="IPR015803">
    <property type="entry name" value="Cys-tRNA-ligase"/>
</dbReference>
<dbReference type="RefSeq" id="WP_350345080.1">
    <property type="nucleotide sequence ID" value="NZ_CP158367.1"/>
</dbReference>
<keyword evidence="14" id="KW-0175">Coiled coil</keyword>
<protein>
    <recommendedName>
        <fullName evidence="13">Cysteine--tRNA ligase</fullName>
        <ecNumber evidence="13">6.1.1.16</ecNumber>
    </recommendedName>
    <alternativeName>
        <fullName evidence="13">Cysteinyl-tRNA synthetase</fullName>
        <shortName evidence="13">CysRS</shortName>
    </alternativeName>
</protein>
<evidence type="ECO:0000256" key="12">
    <source>
        <dbReference type="ARBA" id="ARBA00047398"/>
    </source>
</evidence>
<dbReference type="AlphaFoldDB" id="A0AAU7VQK8"/>
<feature type="binding site" evidence="13">
    <location>
        <position position="232"/>
    </location>
    <ligand>
        <name>Zn(2+)</name>
        <dbReference type="ChEBI" id="CHEBI:29105"/>
    </ligand>
</feature>
<dbReference type="GO" id="GO:0005829">
    <property type="term" value="C:cytosol"/>
    <property type="evidence" value="ECO:0007669"/>
    <property type="project" value="TreeGrafter"/>
</dbReference>